<feature type="compositionally biased region" description="Pro residues" evidence="1">
    <location>
        <begin position="81"/>
        <end position="94"/>
    </location>
</feature>
<evidence type="ECO:0000256" key="2">
    <source>
        <dbReference type="SAM" id="Phobius"/>
    </source>
</evidence>
<comment type="caution">
    <text evidence="3">The sequence shown here is derived from an EMBL/GenBank/DDBJ whole genome shotgun (WGS) entry which is preliminary data.</text>
</comment>
<evidence type="ECO:0000256" key="1">
    <source>
        <dbReference type="SAM" id="MobiDB-lite"/>
    </source>
</evidence>
<keyword evidence="2" id="KW-0812">Transmembrane</keyword>
<evidence type="ECO:0000313" key="3">
    <source>
        <dbReference type="EMBL" id="MBB4796791.1"/>
    </source>
</evidence>
<proteinExistence type="predicted"/>
<keyword evidence="2" id="KW-1133">Transmembrane helix</keyword>
<accession>A0A7W7ILX4</accession>
<feature type="region of interest" description="Disordered" evidence="1">
    <location>
        <begin position="48"/>
        <end position="158"/>
    </location>
</feature>
<dbReference type="RefSeq" id="WP_184266748.1">
    <property type="nucleotide sequence ID" value="NZ_JACHKY010000001.1"/>
</dbReference>
<reference evidence="3 4" key="1">
    <citation type="submission" date="2020-08" db="EMBL/GenBank/DDBJ databases">
        <title>Functional genomics of gut bacteria from endangered species of beetles.</title>
        <authorList>
            <person name="Carlos-Shanley C."/>
        </authorList>
    </citation>
    <scope>NUCLEOTIDE SEQUENCE [LARGE SCALE GENOMIC DNA]</scope>
    <source>
        <strain evidence="3 4">S00123</strain>
    </source>
</reference>
<dbReference type="Proteomes" id="UP000539957">
    <property type="component" value="Unassembled WGS sequence"/>
</dbReference>
<gene>
    <name evidence="3" type="ORF">HNP32_000505</name>
</gene>
<dbReference type="EMBL" id="JACHKY010000001">
    <property type="protein sequence ID" value="MBB4796791.1"/>
    <property type="molecule type" value="Genomic_DNA"/>
</dbReference>
<feature type="compositionally biased region" description="Low complexity" evidence="1">
    <location>
        <begin position="134"/>
        <end position="144"/>
    </location>
</feature>
<feature type="compositionally biased region" description="Basic and acidic residues" evidence="1">
    <location>
        <begin position="145"/>
        <end position="158"/>
    </location>
</feature>
<keyword evidence="2" id="KW-0472">Membrane</keyword>
<sequence>MSSPAASDLKRLLLGSAIGAGIGLILLALGVAILWNAADQRLTEAALTPPEAAQGGPTSSPAATASAASAEGEGAMTYPALPAPATPHPAPLPEEPTEPSRPSLWGSIFDTEDEAPPPLRAGPPAAAPRPPATRPSTSRPSTPRRAPEAQRQEDSLFF</sequence>
<name>A0A7W7ILX4_9CAUL</name>
<keyword evidence="4" id="KW-1185">Reference proteome</keyword>
<feature type="compositionally biased region" description="Low complexity" evidence="1">
    <location>
        <begin position="55"/>
        <end position="75"/>
    </location>
</feature>
<feature type="compositionally biased region" description="Pro residues" evidence="1">
    <location>
        <begin position="116"/>
        <end position="133"/>
    </location>
</feature>
<protein>
    <submittedName>
        <fullName evidence="3">Uncharacterized protein</fullName>
    </submittedName>
</protein>
<evidence type="ECO:0000313" key="4">
    <source>
        <dbReference type="Proteomes" id="UP000539957"/>
    </source>
</evidence>
<feature type="transmembrane region" description="Helical" evidence="2">
    <location>
        <begin position="12"/>
        <end position="35"/>
    </location>
</feature>
<organism evidence="3 4">
    <name type="scientific">Brevundimonas bullata</name>
    <dbReference type="NCBI Taxonomy" id="13160"/>
    <lineage>
        <taxon>Bacteria</taxon>
        <taxon>Pseudomonadati</taxon>
        <taxon>Pseudomonadota</taxon>
        <taxon>Alphaproteobacteria</taxon>
        <taxon>Caulobacterales</taxon>
        <taxon>Caulobacteraceae</taxon>
        <taxon>Brevundimonas</taxon>
    </lineage>
</organism>
<dbReference type="AlphaFoldDB" id="A0A7W7ILX4"/>